<feature type="transmembrane region" description="Helical" evidence="1">
    <location>
        <begin position="120"/>
        <end position="139"/>
    </location>
</feature>
<feature type="transmembrane region" description="Helical" evidence="1">
    <location>
        <begin position="184"/>
        <end position="205"/>
    </location>
</feature>
<dbReference type="OrthoDB" id="72269at2759"/>
<feature type="transmembrane region" description="Helical" evidence="1">
    <location>
        <begin position="55"/>
        <end position="74"/>
    </location>
</feature>
<gene>
    <name evidence="2" type="ORF">BCR38DRAFT_405314</name>
</gene>
<evidence type="ECO:0000313" key="2">
    <source>
        <dbReference type="EMBL" id="ORY69609.1"/>
    </source>
</evidence>
<sequence length="324" mass="35531">MALLNHPTIFRSLAALGFCLVWGVMAVNGSLGTLLETITTGVFPDGRVLKAEYTGVWFIDYLLCILVVFFDSLLSAADPAPYLMLLELVATLFVVNMMTLVEGRRPGGSTWLQHPAIWQYAWNCGGVAVFLPIWVLLYVKQGSAVASRLSAAHVQALPFTAIWSLLLVLPLTLPPLVGASPSQVQIGIVIFFLTPPLFVGCQSFLRSIFSRTLSPSLSQRNTKPIGTSYLIAGIASALVHVGIVYRANFSSSTDTSLDRIFFPHYNAVQLHRPDTLSNGALLFIQYDYVLMSLTILLLGIHIHCLDPATKDMRATQFVLAFQLE</sequence>
<keyword evidence="3" id="KW-1185">Reference proteome</keyword>
<keyword evidence="1" id="KW-0472">Membrane</keyword>
<feature type="transmembrane region" description="Helical" evidence="1">
    <location>
        <begin position="12"/>
        <end position="35"/>
    </location>
</feature>
<dbReference type="InParanoid" id="A0A1Y2EDF6"/>
<dbReference type="RefSeq" id="XP_040719559.1">
    <property type="nucleotide sequence ID" value="XM_040857952.1"/>
</dbReference>
<feature type="transmembrane region" description="Helical" evidence="1">
    <location>
        <begin position="283"/>
        <end position="305"/>
    </location>
</feature>
<name>A0A1Y2EDF6_9PEZI</name>
<feature type="transmembrane region" description="Helical" evidence="1">
    <location>
        <begin position="151"/>
        <end position="172"/>
    </location>
</feature>
<feature type="transmembrane region" description="Helical" evidence="1">
    <location>
        <begin position="226"/>
        <end position="245"/>
    </location>
</feature>
<organism evidence="2 3">
    <name type="scientific">Pseudomassariella vexata</name>
    <dbReference type="NCBI Taxonomy" id="1141098"/>
    <lineage>
        <taxon>Eukaryota</taxon>
        <taxon>Fungi</taxon>
        <taxon>Dikarya</taxon>
        <taxon>Ascomycota</taxon>
        <taxon>Pezizomycotina</taxon>
        <taxon>Sordariomycetes</taxon>
        <taxon>Xylariomycetidae</taxon>
        <taxon>Amphisphaeriales</taxon>
        <taxon>Pseudomassariaceae</taxon>
        <taxon>Pseudomassariella</taxon>
    </lineage>
</organism>
<evidence type="ECO:0000256" key="1">
    <source>
        <dbReference type="SAM" id="Phobius"/>
    </source>
</evidence>
<comment type="caution">
    <text evidence="2">The sequence shown here is derived from an EMBL/GenBank/DDBJ whole genome shotgun (WGS) entry which is preliminary data.</text>
</comment>
<keyword evidence="1" id="KW-1133">Transmembrane helix</keyword>
<reference evidence="2 3" key="1">
    <citation type="submission" date="2016-07" db="EMBL/GenBank/DDBJ databases">
        <title>Pervasive Adenine N6-methylation of Active Genes in Fungi.</title>
        <authorList>
            <consortium name="DOE Joint Genome Institute"/>
            <person name="Mondo S.J."/>
            <person name="Dannebaum R.O."/>
            <person name="Kuo R.C."/>
            <person name="Labutti K."/>
            <person name="Haridas S."/>
            <person name="Kuo A."/>
            <person name="Salamov A."/>
            <person name="Ahrendt S.R."/>
            <person name="Lipzen A."/>
            <person name="Sullivan W."/>
            <person name="Andreopoulos W.B."/>
            <person name="Clum A."/>
            <person name="Lindquist E."/>
            <person name="Daum C."/>
            <person name="Ramamoorthy G.K."/>
            <person name="Gryganskyi A."/>
            <person name="Culley D."/>
            <person name="Magnuson J.K."/>
            <person name="James T.Y."/>
            <person name="O'Malley M.A."/>
            <person name="Stajich J.E."/>
            <person name="Spatafora J.W."/>
            <person name="Visel A."/>
            <person name="Grigoriev I.V."/>
        </authorList>
    </citation>
    <scope>NUCLEOTIDE SEQUENCE [LARGE SCALE GENOMIC DNA]</scope>
    <source>
        <strain evidence="2 3">CBS 129021</strain>
    </source>
</reference>
<evidence type="ECO:0000313" key="3">
    <source>
        <dbReference type="Proteomes" id="UP000193689"/>
    </source>
</evidence>
<dbReference type="Proteomes" id="UP000193689">
    <property type="component" value="Unassembled WGS sequence"/>
</dbReference>
<protein>
    <submittedName>
        <fullName evidence="2">Uncharacterized protein</fullName>
    </submittedName>
</protein>
<proteinExistence type="predicted"/>
<feature type="transmembrane region" description="Helical" evidence="1">
    <location>
        <begin position="81"/>
        <end position="100"/>
    </location>
</feature>
<keyword evidence="1" id="KW-0812">Transmembrane</keyword>
<dbReference type="EMBL" id="MCFJ01000002">
    <property type="protein sequence ID" value="ORY69609.1"/>
    <property type="molecule type" value="Genomic_DNA"/>
</dbReference>
<dbReference type="STRING" id="1141098.A0A1Y2EDF6"/>
<accession>A0A1Y2EDF6</accession>
<dbReference type="AlphaFoldDB" id="A0A1Y2EDF6"/>
<dbReference type="GeneID" id="63774164"/>